<keyword evidence="7" id="KW-0675">Receptor</keyword>
<feature type="transmembrane region" description="Helical" evidence="9">
    <location>
        <begin position="55"/>
        <end position="82"/>
    </location>
</feature>
<dbReference type="GO" id="GO:0005886">
    <property type="term" value="C:plasma membrane"/>
    <property type="evidence" value="ECO:0007669"/>
    <property type="project" value="UniProtKB-SubCell"/>
</dbReference>
<dbReference type="GO" id="GO:0007218">
    <property type="term" value="P:neuropeptide signaling pathway"/>
    <property type="evidence" value="ECO:0007669"/>
    <property type="project" value="TreeGrafter"/>
</dbReference>
<dbReference type="PROSITE" id="PS50262">
    <property type="entry name" value="G_PROTEIN_RECEP_F1_2"/>
    <property type="match status" value="1"/>
</dbReference>
<comment type="subcellular location">
    <subcellularLocation>
        <location evidence="1">Cell membrane</location>
        <topology evidence="1">Multi-pass membrane protein</topology>
    </subcellularLocation>
</comment>
<reference evidence="11" key="1">
    <citation type="submission" date="2021-02" db="EMBL/GenBank/DDBJ databases">
        <authorList>
            <person name="Nowell W R."/>
        </authorList>
    </citation>
    <scope>NUCLEOTIDE SEQUENCE</scope>
</reference>
<feature type="transmembrane region" description="Helical" evidence="9">
    <location>
        <begin position="20"/>
        <end position="43"/>
    </location>
</feature>
<dbReference type="GO" id="GO:0042923">
    <property type="term" value="F:neuropeptide binding"/>
    <property type="evidence" value="ECO:0007669"/>
    <property type="project" value="TreeGrafter"/>
</dbReference>
<evidence type="ECO:0000313" key="12">
    <source>
        <dbReference type="Proteomes" id="UP000663852"/>
    </source>
</evidence>
<name>A0A815EUJ4_ADIRI</name>
<keyword evidence="6 9" id="KW-0472">Membrane</keyword>
<proteinExistence type="predicted"/>
<feature type="transmembrane region" description="Helical" evidence="9">
    <location>
        <begin position="280"/>
        <end position="299"/>
    </location>
</feature>
<evidence type="ECO:0000256" key="5">
    <source>
        <dbReference type="ARBA" id="ARBA00023040"/>
    </source>
</evidence>
<dbReference type="InterPro" id="IPR017452">
    <property type="entry name" value="GPCR_Rhodpsn_7TM"/>
</dbReference>
<dbReference type="GO" id="GO:0043005">
    <property type="term" value="C:neuron projection"/>
    <property type="evidence" value="ECO:0007669"/>
    <property type="project" value="TreeGrafter"/>
</dbReference>
<dbReference type="OrthoDB" id="10018669at2759"/>
<gene>
    <name evidence="11" type="ORF">EDS130_LOCUS31353</name>
</gene>
<protein>
    <recommendedName>
        <fullName evidence="10">G-protein coupled receptors family 1 profile domain-containing protein</fullName>
    </recommendedName>
</protein>
<evidence type="ECO:0000259" key="10">
    <source>
        <dbReference type="PROSITE" id="PS50262"/>
    </source>
</evidence>
<dbReference type="PANTHER" id="PTHR24229:SF40">
    <property type="entry name" value="ALLATOSTATIN C RECEPTOR 1-RELATED"/>
    <property type="match status" value="1"/>
</dbReference>
<feature type="transmembrane region" description="Helical" evidence="9">
    <location>
        <begin position="233"/>
        <end position="260"/>
    </location>
</feature>
<accession>A0A815EUJ4</accession>
<comment type="caution">
    <text evidence="11">The sequence shown here is derived from an EMBL/GenBank/DDBJ whole genome shotgun (WGS) entry which is preliminary data.</text>
</comment>
<feature type="transmembrane region" description="Helical" evidence="9">
    <location>
        <begin position="181"/>
        <end position="205"/>
    </location>
</feature>
<evidence type="ECO:0000256" key="6">
    <source>
        <dbReference type="ARBA" id="ARBA00023136"/>
    </source>
</evidence>
<keyword evidence="8" id="KW-0807">Transducer</keyword>
<dbReference type="PANTHER" id="PTHR24229">
    <property type="entry name" value="NEUROPEPTIDES RECEPTOR"/>
    <property type="match status" value="1"/>
</dbReference>
<feature type="domain" description="G-protein coupled receptors family 1 profile" evidence="10">
    <location>
        <begin position="34"/>
        <end position="296"/>
    </location>
</feature>
<feature type="transmembrane region" description="Helical" evidence="9">
    <location>
        <begin position="94"/>
        <end position="115"/>
    </location>
</feature>
<dbReference type="Gene3D" id="1.20.1070.10">
    <property type="entry name" value="Rhodopsin 7-helix transmembrane proteins"/>
    <property type="match status" value="1"/>
</dbReference>
<dbReference type="Proteomes" id="UP000663852">
    <property type="component" value="Unassembled WGS sequence"/>
</dbReference>
<keyword evidence="5" id="KW-0297">G-protein coupled receptor</keyword>
<dbReference type="SUPFAM" id="SSF81321">
    <property type="entry name" value="Family A G protein-coupled receptor-like"/>
    <property type="match status" value="1"/>
</dbReference>
<keyword evidence="4 9" id="KW-1133">Transmembrane helix</keyword>
<evidence type="ECO:0000313" key="11">
    <source>
        <dbReference type="EMBL" id="CAF1314980.1"/>
    </source>
</evidence>
<evidence type="ECO:0000256" key="4">
    <source>
        <dbReference type="ARBA" id="ARBA00022989"/>
    </source>
</evidence>
<evidence type="ECO:0000256" key="8">
    <source>
        <dbReference type="ARBA" id="ARBA00023224"/>
    </source>
</evidence>
<dbReference type="GO" id="GO:0004930">
    <property type="term" value="F:G protein-coupled receptor activity"/>
    <property type="evidence" value="ECO:0007669"/>
    <property type="project" value="UniProtKB-KW"/>
</dbReference>
<evidence type="ECO:0000256" key="9">
    <source>
        <dbReference type="SAM" id="Phobius"/>
    </source>
</evidence>
<organism evidence="11 12">
    <name type="scientific">Adineta ricciae</name>
    <name type="common">Rotifer</name>
    <dbReference type="NCBI Taxonomy" id="249248"/>
    <lineage>
        <taxon>Eukaryota</taxon>
        <taxon>Metazoa</taxon>
        <taxon>Spiralia</taxon>
        <taxon>Gnathifera</taxon>
        <taxon>Rotifera</taxon>
        <taxon>Eurotatoria</taxon>
        <taxon>Bdelloidea</taxon>
        <taxon>Adinetida</taxon>
        <taxon>Adinetidae</taxon>
        <taxon>Adineta</taxon>
    </lineage>
</organism>
<evidence type="ECO:0000256" key="3">
    <source>
        <dbReference type="ARBA" id="ARBA00022692"/>
    </source>
</evidence>
<sequence length="336" mass="39520">MSSFNSDLTDKLNGILVILYKYIVPIIYTLGNIGNIISLIIFLKKSWRKHVCVVYFIMYIFFNTCYLNSTTLASIFIFGYQIMAQTTNIVLCKVYIYMAFIFATISPTILILASIDRLLISSENIQLRLYSSKRLAYFSTGISTAFWMIFNLHVLIKVDIQKVSPTLTICYYDLSKFYFDFVFFSLMAIHIIFGLMMFILCILSFQNVRRIRNISRQQRRNQIRTMKKKDFQLLHCLFVQNLVFITFAFLVNSNFVYGTILRESSPTSLPYIIQQFLDQFLSVLYNIPYCTNFYIFIFMSKSFRQDVYRLVLKLFRKESMVSGDDENNEHHIAVAN</sequence>
<dbReference type="EMBL" id="CAJNOJ010000229">
    <property type="protein sequence ID" value="CAF1314980.1"/>
    <property type="molecule type" value="Genomic_DNA"/>
</dbReference>
<evidence type="ECO:0000256" key="2">
    <source>
        <dbReference type="ARBA" id="ARBA00022475"/>
    </source>
</evidence>
<evidence type="ECO:0000256" key="1">
    <source>
        <dbReference type="ARBA" id="ARBA00004651"/>
    </source>
</evidence>
<feature type="transmembrane region" description="Helical" evidence="9">
    <location>
        <begin position="135"/>
        <end position="156"/>
    </location>
</feature>
<keyword evidence="3 9" id="KW-0812">Transmembrane</keyword>
<keyword evidence="2" id="KW-1003">Cell membrane</keyword>
<dbReference type="AlphaFoldDB" id="A0A815EUJ4"/>
<evidence type="ECO:0000256" key="7">
    <source>
        <dbReference type="ARBA" id="ARBA00023170"/>
    </source>
</evidence>